<gene>
    <name evidence="2" type="ORF">T4B_2118</name>
</gene>
<protein>
    <submittedName>
        <fullName evidence="2">Uncharacterized protein</fullName>
    </submittedName>
</protein>
<dbReference type="AlphaFoldDB" id="A0A0V1ICT7"/>
<keyword evidence="3" id="KW-1185">Reference proteome</keyword>
<keyword evidence="1" id="KW-0812">Transmembrane</keyword>
<evidence type="ECO:0000313" key="3">
    <source>
        <dbReference type="Proteomes" id="UP000054805"/>
    </source>
</evidence>
<keyword evidence="1" id="KW-0472">Membrane</keyword>
<accession>A0A0V1ICT7</accession>
<organism evidence="2 3">
    <name type="scientific">Trichinella pseudospiralis</name>
    <name type="common">Parasitic roundworm</name>
    <dbReference type="NCBI Taxonomy" id="6337"/>
    <lineage>
        <taxon>Eukaryota</taxon>
        <taxon>Metazoa</taxon>
        <taxon>Ecdysozoa</taxon>
        <taxon>Nematoda</taxon>
        <taxon>Enoplea</taxon>
        <taxon>Dorylaimia</taxon>
        <taxon>Trichinellida</taxon>
        <taxon>Trichinellidae</taxon>
        <taxon>Trichinella</taxon>
    </lineage>
</organism>
<dbReference type="Proteomes" id="UP000054805">
    <property type="component" value="Unassembled WGS sequence"/>
</dbReference>
<evidence type="ECO:0000256" key="1">
    <source>
        <dbReference type="SAM" id="Phobius"/>
    </source>
</evidence>
<feature type="transmembrane region" description="Helical" evidence="1">
    <location>
        <begin position="101"/>
        <end position="120"/>
    </location>
</feature>
<dbReference type="EMBL" id="JYDS01000233">
    <property type="protein sequence ID" value="KRZ20625.1"/>
    <property type="molecule type" value="Genomic_DNA"/>
</dbReference>
<evidence type="ECO:0000313" key="2">
    <source>
        <dbReference type="EMBL" id="KRZ20625.1"/>
    </source>
</evidence>
<name>A0A0V1ICT7_TRIPS</name>
<comment type="caution">
    <text evidence="2">The sequence shown here is derived from an EMBL/GenBank/DDBJ whole genome shotgun (WGS) entry which is preliminary data.</text>
</comment>
<sequence length="165" mass="18832">MKIIRFSREFNTSEQELNFHCYAVNVLCMERGAIGAGESLFCITSCAEALPTIAQLLMIVNPGDASNLSLVKRTWKPLLDWLLLENAVSVFWKIITSTRFVDAYLTLMFYLYFYNGLHFVKDSKFFMQMLTTSDRISKCCHSLSENLPYPYCSNIFYPAGIGQTG</sequence>
<keyword evidence="1" id="KW-1133">Transmembrane helix</keyword>
<reference evidence="2 3" key="1">
    <citation type="submission" date="2015-01" db="EMBL/GenBank/DDBJ databases">
        <title>Evolution of Trichinella species and genotypes.</title>
        <authorList>
            <person name="Korhonen P.K."/>
            <person name="Edoardo P."/>
            <person name="Giuseppe L.R."/>
            <person name="Gasser R.B."/>
        </authorList>
    </citation>
    <scope>NUCLEOTIDE SEQUENCE [LARGE SCALE GENOMIC DNA]</scope>
    <source>
        <strain evidence="2">ISS588</strain>
    </source>
</reference>
<proteinExistence type="predicted"/>